<protein>
    <recommendedName>
        <fullName evidence="3">YD repeat-containing protein</fullName>
    </recommendedName>
</protein>
<reference evidence="2" key="1">
    <citation type="journal article" date="2019" name="Int. J. Syst. Evol. Microbiol.">
        <title>The Global Catalogue of Microorganisms (GCM) 10K type strain sequencing project: providing services to taxonomists for standard genome sequencing and annotation.</title>
        <authorList>
            <consortium name="The Broad Institute Genomics Platform"/>
            <consortium name="The Broad Institute Genome Sequencing Center for Infectious Disease"/>
            <person name="Wu L."/>
            <person name="Ma J."/>
        </authorList>
    </citation>
    <scope>NUCLEOTIDE SEQUENCE [LARGE SCALE GENOMIC DNA]</scope>
    <source>
        <strain evidence="2">CCUG 61948</strain>
    </source>
</reference>
<dbReference type="RefSeq" id="WP_379933711.1">
    <property type="nucleotide sequence ID" value="NZ_JBHTHY010000005.1"/>
</dbReference>
<keyword evidence="2" id="KW-1185">Reference proteome</keyword>
<evidence type="ECO:0000313" key="2">
    <source>
        <dbReference type="Proteomes" id="UP001597012"/>
    </source>
</evidence>
<gene>
    <name evidence="1" type="ORF">ACFQZJ_08090</name>
</gene>
<organism evidence="1 2">
    <name type="scientific">Maribacter chungangensis</name>
    <dbReference type="NCBI Taxonomy" id="1069117"/>
    <lineage>
        <taxon>Bacteria</taxon>
        <taxon>Pseudomonadati</taxon>
        <taxon>Bacteroidota</taxon>
        <taxon>Flavobacteriia</taxon>
        <taxon>Flavobacteriales</taxon>
        <taxon>Flavobacteriaceae</taxon>
        <taxon>Maribacter</taxon>
    </lineage>
</organism>
<evidence type="ECO:0008006" key="3">
    <source>
        <dbReference type="Google" id="ProtNLM"/>
    </source>
</evidence>
<proteinExistence type="predicted"/>
<evidence type="ECO:0000313" key="1">
    <source>
        <dbReference type="EMBL" id="MFD0797417.1"/>
    </source>
</evidence>
<name>A0ABW3B273_9FLAO</name>
<accession>A0ABW3B273</accession>
<comment type="caution">
    <text evidence="1">The sequence shown here is derived from an EMBL/GenBank/DDBJ whole genome shotgun (WGS) entry which is preliminary data.</text>
</comment>
<dbReference type="EMBL" id="JBHTHY010000005">
    <property type="protein sequence ID" value="MFD0797417.1"/>
    <property type="molecule type" value="Genomic_DNA"/>
</dbReference>
<dbReference type="Proteomes" id="UP001597012">
    <property type="component" value="Unassembled WGS sequence"/>
</dbReference>
<sequence>MLDICSRFLLVLFVSNAWHSHAQEIELFTLNDFDLKNNVKKCLVSTSYGKEEYDFDRSGRLTKAITRYNDADYDLVSYMYKNGELVEKRSESYRDNTFDPSTSIAHSYTLDTLENRKVTEKIVSYENEFLEQYVYEYDDNGDLVKITRLNDEGIDETLVEYKKYKGEYTVTYRINNVPLKSIRTSTIKKKNGAIQEVVLIKEFLRGEENKAFEEVFDADGKLIAKQEFEYAEKEKTFTPTVRTTYRYDENDMLVEEVAKGLNTTEKKTYIYQYDNKEGGNWVKQIIAPENSYVTRKITYYEEVTSEE</sequence>